<evidence type="ECO:0000313" key="10">
    <source>
        <dbReference type="Proteomes" id="UP001530400"/>
    </source>
</evidence>
<protein>
    <recommendedName>
        <fullName evidence="11">1,4-dihydroxy-2-naphthoate octaprenyltransferase</fullName>
    </recommendedName>
</protein>
<dbReference type="EMBL" id="JALLPJ020001236">
    <property type="protein sequence ID" value="KAL3773373.1"/>
    <property type="molecule type" value="Genomic_DNA"/>
</dbReference>
<keyword evidence="3" id="KW-1003">Cell membrane</keyword>
<feature type="transmembrane region" description="Helical" evidence="8">
    <location>
        <begin position="386"/>
        <end position="405"/>
    </location>
</feature>
<dbReference type="InterPro" id="IPR000537">
    <property type="entry name" value="UbiA_prenyltransferase"/>
</dbReference>
<dbReference type="GO" id="GO:0016740">
    <property type="term" value="F:transferase activity"/>
    <property type="evidence" value="ECO:0007669"/>
    <property type="project" value="UniProtKB-KW"/>
</dbReference>
<dbReference type="PANTHER" id="PTHR13929">
    <property type="entry name" value="1,4-DIHYDROXY-2-NAPHTHOATE OCTAPRENYLTRANSFERASE"/>
    <property type="match status" value="1"/>
</dbReference>
<dbReference type="CDD" id="cd13962">
    <property type="entry name" value="PT_UbiA_UBIAD1"/>
    <property type="match status" value="1"/>
</dbReference>
<dbReference type="AlphaFoldDB" id="A0ABD3NBC4"/>
<dbReference type="GO" id="GO:0016020">
    <property type="term" value="C:membrane"/>
    <property type="evidence" value="ECO:0007669"/>
    <property type="project" value="UniProtKB-SubCell"/>
</dbReference>
<keyword evidence="6 8" id="KW-1133">Transmembrane helix</keyword>
<evidence type="ECO:0000313" key="9">
    <source>
        <dbReference type="EMBL" id="KAL3773373.1"/>
    </source>
</evidence>
<feature type="transmembrane region" description="Helical" evidence="8">
    <location>
        <begin position="158"/>
        <end position="177"/>
    </location>
</feature>
<dbReference type="InterPro" id="IPR004657">
    <property type="entry name" value="MenA"/>
</dbReference>
<dbReference type="HAMAP" id="MF_01937">
    <property type="entry name" value="MenA_1"/>
    <property type="match status" value="1"/>
</dbReference>
<evidence type="ECO:0000256" key="1">
    <source>
        <dbReference type="ARBA" id="ARBA00004141"/>
    </source>
</evidence>
<reference evidence="9 10" key="1">
    <citation type="submission" date="2024-10" db="EMBL/GenBank/DDBJ databases">
        <title>Updated reference genomes for cyclostephanoid diatoms.</title>
        <authorList>
            <person name="Roberts W.R."/>
            <person name="Alverson A.J."/>
        </authorList>
    </citation>
    <scope>NUCLEOTIDE SEQUENCE [LARGE SCALE GENOMIC DNA]</scope>
    <source>
        <strain evidence="9 10">AJA010-31</strain>
    </source>
</reference>
<evidence type="ECO:0008006" key="11">
    <source>
        <dbReference type="Google" id="ProtNLM"/>
    </source>
</evidence>
<feature type="transmembrane region" description="Helical" evidence="8">
    <location>
        <begin position="229"/>
        <end position="251"/>
    </location>
</feature>
<keyword evidence="10" id="KW-1185">Reference proteome</keyword>
<keyword evidence="5 8" id="KW-0812">Transmembrane</keyword>
<keyword evidence="7 8" id="KW-0472">Membrane</keyword>
<evidence type="ECO:0000256" key="6">
    <source>
        <dbReference type="ARBA" id="ARBA00022989"/>
    </source>
</evidence>
<dbReference type="Proteomes" id="UP001530400">
    <property type="component" value="Unassembled WGS sequence"/>
</dbReference>
<feature type="transmembrane region" description="Helical" evidence="8">
    <location>
        <begin position="326"/>
        <end position="348"/>
    </location>
</feature>
<comment type="subcellular location">
    <subcellularLocation>
        <location evidence="1">Membrane</location>
        <topology evidence="1">Multi-pass membrane protein</topology>
    </subcellularLocation>
</comment>
<evidence type="ECO:0000256" key="4">
    <source>
        <dbReference type="ARBA" id="ARBA00022679"/>
    </source>
</evidence>
<accession>A0ABD3NBC4</accession>
<dbReference type="InterPro" id="IPR026046">
    <property type="entry name" value="UBIAD1"/>
</dbReference>
<keyword evidence="4" id="KW-0808">Transferase</keyword>
<feature type="transmembrane region" description="Helical" evidence="8">
    <location>
        <begin position="286"/>
        <end position="305"/>
    </location>
</feature>
<name>A0ABD3NBC4_9STRA</name>
<evidence type="ECO:0000256" key="8">
    <source>
        <dbReference type="SAM" id="Phobius"/>
    </source>
</evidence>
<organism evidence="9 10">
    <name type="scientific">Cyclotella atomus</name>
    <dbReference type="NCBI Taxonomy" id="382360"/>
    <lineage>
        <taxon>Eukaryota</taxon>
        <taxon>Sar</taxon>
        <taxon>Stramenopiles</taxon>
        <taxon>Ochrophyta</taxon>
        <taxon>Bacillariophyta</taxon>
        <taxon>Coscinodiscophyceae</taxon>
        <taxon>Thalassiosirophycidae</taxon>
        <taxon>Stephanodiscales</taxon>
        <taxon>Stephanodiscaceae</taxon>
        <taxon>Cyclotella</taxon>
    </lineage>
</organism>
<dbReference type="GO" id="GO:0009234">
    <property type="term" value="P:menaquinone biosynthetic process"/>
    <property type="evidence" value="ECO:0007669"/>
    <property type="project" value="UniProtKB-KW"/>
</dbReference>
<evidence type="ECO:0000256" key="5">
    <source>
        <dbReference type="ARBA" id="ARBA00022692"/>
    </source>
</evidence>
<feature type="transmembrane region" description="Helical" evidence="8">
    <location>
        <begin position="189"/>
        <end position="208"/>
    </location>
</feature>
<dbReference type="PANTHER" id="PTHR13929:SF0">
    <property type="entry name" value="UBIA PRENYLTRANSFERASE DOMAIN-CONTAINING PROTEIN 1"/>
    <property type="match status" value="1"/>
</dbReference>
<sequence length="406" mass="44728">MKRKRRGGRGRRGRREERRTFPAKMWGYCSTLSTTAPTPQTTTHTMASDLKDKPPSRIQIWKLASRPHTLTASISPVLAGYALTLHYCTCLDASKECVVDKGQVGWMAFQFAMFAALIQIGTNLHNDYADFVKGADTHKRVGQARATQRGWLTPYETCRGCVISLLAALITGMYWLIPSSESCSSSYDPIMIFIVASSIFNAVAYTGGPFPLGYIHPSLENISIGYSGLGDLFVFLYFGIVATIGLPYLYLTKIECLDVSSVIFGSGSSSLNGASGPQLHSLKQTLVHSIPIGFLATAIIVVNNLRDRHTDVHAGKRTMAVRFGETFARSEYFLLVTISYLYCFYFAFEENRYTALLPLLSIPSSIPQLKAVALRGKDGNALNDHVGGTAKLQMIYCVLLIIGLLW</sequence>
<evidence type="ECO:0000256" key="7">
    <source>
        <dbReference type="ARBA" id="ARBA00023136"/>
    </source>
</evidence>
<keyword evidence="2" id="KW-0474">Menaquinone biosynthesis</keyword>
<evidence type="ECO:0000256" key="2">
    <source>
        <dbReference type="ARBA" id="ARBA00022428"/>
    </source>
</evidence>
<proteinExistence type="inferred from homology"/>
<dbReference type="Pfam" id="PF01040">
    <property type="entry name" value="UbiA"/>
    <property type="match status" value="1"/>
</dbReference>
<comment type="caution">
    <text evidence="9">The sequence shown here is derived from an EMBL/GenBank/DDBJ whole genome shotgun (WGS) entry which is preliminary data.</text>
</comment>
<evidence type="ECO:0000256" key="3">
    <source>
        <dbReference type="ARBA" id="ARBA00022475"/>
    </source>
</evidence>
<gene>
    <name evidence="9" type="ORF">ACHAWO_004942</name>
</gene>